<evidence type="ECO:0000259" key="2">
    <source>
        <dbReference type="PROSITE" id="PS50994"/>
    </source>
</evidence>
<dbReference type="GO" id="GO:0005634">
    <property type="term" value="C:nucleus"/>
    <property type="evidence" value="ECO:0007669"/>
    <property type="project" value="UniProtKB-ARBA"/>
</dbReference>
<sequence length="184" mass="20928">MGNSSLGLVTALPLEGDRSDNACLLLVYRYTKTSIFLPCHKHGTAINIAIIIWDKGISYTGLFQSIKSDREPNFTSELWTNLHKSFGINLSLSTVYHPQTEGLAEIMIQALEDMIKRFSAYGQKFKDSDGFTNDWCTLIPRVELAYKTSVHYLTVKRLEMLAKGWNPRLSYDTLEKYLVDINPI</sequence>
<name>A0A9Q3I7Z2_9BASI</name>
<dbReference type="GO" id="GO:0015074">
    <property type="term" value="P:DNA integration"/>
    <property type="evidence" value="ECO:0007669"/>
    <property type="project" value="InterPro"/>
</dbReference>
<dbReference type="InterPro" id="IPR050951">
    <property type="entry name" value="Retrovirus_Pol_polyprotein"/>
</dbReference>
<dbReference type="InterPro" id="IPR001584">
    <property type="entry name" value="Integrase_cat-core"/>
</dbReference>
<comment type="caution">
    <text evidence="3">The sequence shown here is derived from an EMBL/GenBank/DDBJ whole genome shotgun (WGS) entry which is preliminary data.</text>
</comment>
<protein>
    <recommendedName>
        <fullName evidence="2">Integrase catalytic domain-containing protein</fullName>
    </recommendedName>
</protein>
<dbReference type="PANTHER" id="PTHR37984:SF5">
    <property type="entry name" value="PROTEIN NYNRIN-LIKE"/>
    <property type="match status" value="1"/>
</dbReference>
<evidence type="ECO:0000256" key="1">
    <source>
        <dbReference type="ARBA" id="ARBA00022884"/>
    </source>
</evidence>
<evidence type="ECO:0000313" key="3">
    <source>
        <dbReference type="EMBL" id="MBW0529600.1"/>
    </source>
</evidence>
<feature type="domain" description="Integrase catalytic" evidence="2">
    <location>
        <begin position="24"/>
        <end position="175"/>
    </location>
</feature>
<dbReference type="AlphaFoldDB" id="A0A9Q3I7Z2"/>
<gene>
    <name evidence="3" type="ORF">O181_069315</name>
</gene>
<dbReference type="GO" id="GO:0003723">
    <property type="term" value="F:RNA binding"/>
    <property type="evidence" value="ECO:0007669"/>
    <property type="project" value="UniProtKB-KW"/>
</dbReference>
<dbReference type="InterPro" id="IPR036397">
    <property type="entry name" value="RNaseH_sf"/>
</dbReference>
<accession>A0A9Q3I7Z2</accession>
<organism evidence="3 4">
    <name type="scientific">Austropuccinia psidii MF-1</name>
    <dbReference type="NCBI Taxonomy" id="1389203"/>
    <lineage>
        <taxon>Eukaryota</taxon>
        <taxon>Fungi</taxon>
        <taxon>Dikarya</taxon>
        <taxon>Basidiomycota</taxon>
        <taxon>Pucciniomycotina</taxon>
        <taxon>Pucciniomycetes</taxon>
        <taxon>Pucciniales</taxon>
        <taxon>Sphaerophragmiaceae</taxon>
        <taxon>Austropuccinia</taxon>
    </lineage>
</organism>
<dbReference type="SUPFAM" id="SSF53098">
    <property type="entry name" value="Ribonuclease H-like"/>
    <property type="match status" value="1"/>
</dbReference>
<keyword evidence="4" id="KW-1185">Reference proteome</keyword>
<dbReference type="Gene3D" id="3.30.420.10">
    <property type="entry name" value="Ribonuclease H-like superfamily/Ribonuclease H"/>
    <property type="match status" value="1"/>
</dbReference>
<proteinExistence type="predicted"/>
<reference evidence="3" key="1">
    <citation type="submission" date="2021-03" db="EMBL/GenBank/DDBJ databases">
        <title>Draft genome sequence of rust myrtle Austropuccinia psidii MF-1, a brazilian biotype.</title>
        <authorList>
            <person name="Quecine M.C."/>
            <person name="Pachon D.M.R."/>
            <person name="Bonatelli M.L."/>
            <person name="Correr F.H."/>
            <person name="Franceschini L.M."/>
            <person name="Leite T.F."/>
            <person name="Margarido G.R.A."/>
            <person name="Almeida C.A."/>
            <person name="Ferrarezi J.A."/>
            <person name="Labate C.A."/>
        </authorList>
    </citation>
    <scope>NUCLEOTIDE SEQUENCE</scope>
    <source>
        <strain evidence="3">MF-1</strain>
    </source>
</reference>
<dbReference type="PROSITE" id="PS50994">
    <property type="entry name" value="INTEGRASE"/>
    <property type="match status" value="1"/>
</dbReference>
<dbReference type="EMBL" id="AVOT02035301">
    <property type="protein sequence ID" value="MBW0529600.1"/>
    <property type="molecule type" value="Genomic_DNA"/>
</dbReference>
<dbReference type="OrthoDB" id="2273864at2759"/>
<dbReference type="InterPro" id="IPR012337">
    <property type="entry name" value="RNaseH-like_sf"/>
</dbReference>
<dbReference type="Proteomes" id="UP000765509">
    <property type="component" value="Unassembled WGS sequence"/>
</dbReference>
<dbReference type="PANTHER" id="PTHR37984">
    <property type="entry name" value="PROTEIN CBG26694"/>
    <property type="match status" value="1"/>
</dbReference>
<keyword evidence="1" id="KW-0694">RNA-binding</keyword>
<evidence type="ECO:0000313" key="4">
    <source>
        <dbReference type="Proteomes" id="UP000765509"/>
    </source>
</evidence>